<comment type="caution">
    <text evidence="2">The sequence shown here is derived from an EMBL/GenBank/DDBJ whole genome shotgun (WGS) entry which is preliminary data.</text>
</comment>
<accession>A0ABS5T0P2</accession>
<evidence type="ECO:0000256" key="1">
    <source>
        <dbReference type="SAM" id="SignalP"/>
    </source>
</evidence>
<feature type="chain" id="PRO_5045285180" evidence="1">
    <location>
        <begin position="25"/>
        <end position="176"/>
    </location>
</feature>
<dbReference type="EMBL" id="JABBFO010000001">
    <property type="protein sequence ID" value="MBT0725914.1"/>
    <property type="molecule type" value="Genomic_DNA"/>
</dbReference>
<keyword evidence="1" id="KW-0732">Signal</keyword>
<evidence type="ECO:0000313" key="3">
    <source>
        <dbReference type="Proteomes" id="UP000786875"/>
    </source>
</evidence>
<feature type="signal peptide" evidence="1">
    <location>
        <begin position="1"/>
        <end position="24"/>
    </location>
</feature>
<keyword evidence="3" id="KW-1185">Reference proteome</keyword>
<dbReference type="Pfam" id="PF10696">
    <property type="entry name" value="DUF2501"/>
    <property type="match status" value="1"/>
</dbReference>
<dbReference type="RefSeq" id="WP_214211689.1">
    <property type="nucleotide sequence ID" value="NZ_JABBFO010000001.1"/>
</dbReference>
<protein>
    <submittedName>
        <fullName evidence="2">DUF2501 domain-containing protein</fullName>
    </submittedName>
</protein>
<reference evidence="2 3" key="1">
    <citation type="submission" date="2020-04" db="EMBL/GenBank/DDBJ databases">
        <title>Genome sequencing of Rosenbergiella species.</title>
        <authorList>
            <person name="Alvarez-Perez S."/>
            <person name="Lievens B."/>
        </authorList>
    </citation>
    <scope>NUCLEOTIDE SEQUENCE [LARGE SCALE GENOMIC DNA]</scope>
    <source>
        <strain evidence="2 3">CdVSA20.1</strain>
    </source>
</reference>
<name>A0ABS5T0P2_9GAMM</name>
<dbReference type="InterPro" id="IPR019637">
    <property type="entry name" value="DUF2501"/>
</dbReference>
<evidence type="ECO:0000313" key="2">
    <source>
        <dbReference type="EMBL" id="MBT0725914.1"/>
    </source>
</evidence>
<sequence length="176" mass="18645">MRFPSRSLLVLGIAVSAFTSFAHATSWQDKLSSTATDLMNSTNSGQTNTTTSSANNGLSLGTITELLGGSNKAVSAKNMSNVTGILQYCVKNNIVDNNVTSVADQLKSKLGLTQTTSQASNSQQQNSYLQGVEGLLTTGNNQKIDLKSLSDTQMGQKLKTKACNVVLNQGKKYLGM</sequence>
<proteinExistence type="predicted"/>
<dbReference type="Proteomes" id="UP000786875">
    <property type="component" value="Unassembled WGS sequence"/>
</dbReference>
<organism evidence="2 3">
    <name type="scientific">Rosenbergiella australiborealis</name>
    <dbReference type="NCBI Taxonomy" id="1544696"/>
    <lineage>
        <taxon>Bacteria</taxon>
        <taxon>Pseudomonadati</taxon>
        <taxon>Pseudomonadota</taxon>
        <taxon>Gammaproteobacteria</taxon>
        <taxon>Enterobacterales</taxon>
        <taxon>Erwiniaceae</taxon>
        <taxon>Rosenbergiella</taxon>
    </lineage>
</organism>
<gene>
    <name evidence="2" type="ORF">HGT73_00630</name>
</gene>